<evidence type="ECO:0000313" key="3">
    <source>
        <dbReference type="Proteomes" id="UP000321393"/>
    </source>
</evidence>
<dbReference type="PANTHER" id="PTHR35317">
    <property type="entry name" value="OS04G0629600 PROTEIN"/>
    <property type="match status" value="1"/>
</dbReference>
<name>A0A5A7SWA4_CUCMM</name>
<organism evidence="1 3">
    <name type="scientific">Cucumis melo var. makuwa</name>
    <name type="common">Oriental melon</name>
    <dbReference type="NCBI Taxonomy" id="1194695"/>
    <lineage>
        <taxon>Eukaryota</taxon>
        <taxon>Viridiplantae</taxon>
        <taxon>Streptophyta</taxon>
        <taxon>Embryophyta</taxon>
        <taxon>Tracheophyta</taxon>
        <taxon>Spermatophyta</taxon>
        <taxon>Magnoliopsida</taxon>
        <taxon>eudicotyledons</taxon>
        <taxon>Gunneridae</taxon>
        <taxon>Pentapetalae</taxon>
        <taxon>rosids</taxon>
        <taxon>fabids</taxon>
        <taxon>Cucurbitales</taxon>
        <taxon>Cucurbitaceae</taxon>
        <taxon>Benincaseae</taxon>
        <taxon>Cucumis</taxon>
    </lineage>
</organism>
<dbReference type="PANTHER" id="PTHR35317:SF35">
    <property type="entry name" value="DUF4219 DOMAIN-CONTAINING PROTEIN"/>
    <property type="match status" value="1"/>
</dbReference>
<sequence length="143" mass="16289">MIIVDGVSVPKSEVDWTDTEEQAFMVNARALNDIFNGVDLNVFMLINSCSSAKEAWKILEVAYEGITKVKISRLQLVTSKFEALKMFEDESVAKHNDKVQEIANESFNLGEKIPESKIVRKMLHSLFEKFDMKVMAIEEARNN</sequence>
<evidence type="ECO:0000313" key="2">
    <source>
        <dbReference type="EMBL" id="TYK30993.1"/>
    </source>
</evidence>
<evidence type="ECO:0000313" key="1">
    <source>
        <dbReference type="EMBL" id="KAA0035542.1"/>
    </source>
</evidence>
<dbReference type="EMBL" id="SSTD01000141">
    <property type="protein sequence ID" value="TYK30993.1"/>
    <property type="molecule type" value="Genomic_DNA"/>
</dbReference>
<dbReference type="EMBL" id="SSTE01019907">
    <property type="protein sequence ID" value="KAA0035542.1"/>
    <property type="molecule type" value="Genomic_DNA"/>
</dbReference>
<dbReference type="OrthoDB" id="6773591at2759"/>
<proteinExistence type="predicted"/>
<evidence type="ECO:0000313" key="4">
    <source>
        <dbReference type="Proteomes" id="UP000321947"/>
    </source>
</evidence>
<comment type="caution">
    <text evidence="1">The sequence shown here is derived from an EMBL/GenBank/DDBJ whole genome shotgun (WGS) entry which is preliminary data.</text>
</comment>
<dbReference type="Proteomes" id="UP000321393">
    <property type="component" value="Unassembled WGS sequence"/>
</dbReference>
<dbReference type="Pfam" id="PF14223">
    <property type="entry name" value="Retrotran_gag_2"/>
    <property type="match status" value="1"/>
</dbReference>
<dbReference type="AlphaFoldDB" id="A0A5A7SWA4"/>
<reference evidence="3 4" key="1">
    <citation type="submission" date="2019-08" db="EMBL/GenBank/DDBJ databases">
        <title>Draft genome sequences of two oriental melons (Cucumis melo L. var makuwa).</title>
        <authorList>
            <person name="Kwon S.-Y."/>
        </authorList>
    </citation>
    <scope>NUCLEOTIDE SEQUENCE [LARGE SCALE GENOMIC DNA]</scope>
    <source>
        <strain evidence="4">cv. Chang Bougi</strain>
        <strain evidence="3">cv. SW 3</strain>
        <tissue evidence="1">Leaf</tissue>
    </source>
</reference>
<protein>
    <submittedName>
        <fullName evidence="1">Gag-pol polyprotein</fullName>
    </submittedName>
</protein>
<accession>A0A5A7SWA4</accession>
<dbReference type="Proteomes" id="UP000321947">
    <property type="component" value="Unassembled WGS sequence"/>
</dbReference>
<gene>
    <name evidence="2" type="ORF">E5676_scaffold455G002230</name>
    <name evidence="1" type="ORF">E6C27_scaffold285G002100</name>
</gene>